<sequence>MRAVGVDELAAAAGVVPSTLYRHFRSKDDLVLAYLKRRFQERRAAVSAAVSAAPDAEEAILAVFDVFARWFRTGSPEVIGFVQVFIEMGPGHPLGRASAAYLAQNRASLERTAAAAGWRDPEGFAWSCHLLLQGAIIAHEEDDPDAAGRARDLAALLSPAPPPAAGPLTGLLRAGSRNVPRLRQQNFICR</sequence>
<evidence type="ECO:0000313" key="5">
    <source>
        <dbReference type="Proteomes" id="UP001202922"/>
    </source>
</evidence>
<dbReference type="InterPro" id="IPR009057">
    <property type="entry name" value="Homeodomain-like_sf"/>
</dbReference>
<protein>
    <submittedName>
        <fullName evidence="4">TetR/AcrR family transcriptional regulator</fullName>
    </submittedName>
</protein>
<name>A0ABS9U3A1_9MICC</name>
<dbReference type="InterPro" id="IPR050109">
    <property type="entry name" value="HTH-type_TetR-like_transc_reg"/>
</dbReference>
<dbReference type="PANTHER" id="PTHR30055">
    <property type="entry name" value="HTH-TYPE TRANSCRIPTIONAL REGULATOR RUTR"/>
    <property type="match status" value="1"/>
</dbReference>
<accession>A0ABS9U3A1</accession>
<comment type="caution">
    <text evidence="4">The sequence shown here is derived from an EMBL/GenBank/DDBJ whole genome shotgun (WGS) entry which is preliminary data.</text>
</comment>
<evidence type="ECO:0000259" key="3">
    <source>
        <dbReference type="PROSITE" id="PS50977"/>
    </source>
</evidence>
<dbReference type="EMBL" id="JAKZBV010000001">
    <property type="protein sequence ID" value="MCH6471178.1"/>
    <property type="molecule type" value="Genomic_DNA"/>
</dbReference>
<gene>
    <name evidence="4" type="ORF">L0M17_14525</name>
</gene>
<dbReference type="Pfam" id="PF00440">
    <property type="entry name" value="TetR_N"/>
    <property type="match status" value="1"/>
</dbReference>
<dbReference type="InterPro" id="IPR001647">
    <property type="entry name" value="HTH_TetR"/>
</dbReference>
<feature type="DNA-binding region" description="H-T-H motif" evidence="2">
    <location>
        <begin position="5"/>
        <end position="24"/>
    </location>
</feature>
<dbReference type="PROSITE" id="PS50977">
    <property type="entry name" value="HTH_TETR_2"/>
    <property type="match status" value="1"/>
</dbReference>
<dbReference type="SUPFAM" id="SSF46689">
    <property type="entry name" value="Homeodomain-like"/>
    <property type="match status" value="1"/>
</dbReference>
<evidence type="ECO:0000313" key="4">
    <source>
        <dbReference type="EMBL" id="MCH6471178.1"/>
    </source>
</evidence>
<feature type="domain" description="HTH tetR-type" evidence="3">
    <location>
        <begin position="1"/>
        <end position="42"/>
    </location>
</feature>
<keyword evidence="5" id="KW-1185">Reference proteome</keyword>
<dbReference type="Gene3D" id="1.10.357.10">
    <property type="entry name" value="Tetracycline Repressor, domain 2"/>
    <property type="match status" value="1"/>
</dbReference>
<dbReference type="Proteomes" id="UP001202922">
    <property type="component" value="Unassembled WGS sequence"/>
</dbReference>
<keyword evidence="1 2" id="KW-0238">DNA-binding</keyword>
<evidence type="ECO:0000256" key="2">
    <source>
        <dbReference type="PROSITE-ProRule" id="PRU00335"/>
    </source>
</evidence>
<reference evidence="4 5" key="1">
    <citation type="submission" date="2022-03" db="EMBL/GenBank/DDBJ databases">
        <title>Sinomonas sp. isolated from a soil.</title>
        <authorList>
            <person name="Han J."/>
            <person name="Kim D.-U."/>
        </authorList>
    </citation>
    <scope>NUCLEOTIDE SEQUENCE [LARGE SCALE GENOMIC DNA]</scope>
    <source>
        <strain evidence="4 5">5-5</strain>
    </source>
</reference>
<dbReference type="PANTHER" id="PTHR30055:SF200">
    <property type="entry name" value="HTH-TYPE TRANSCRIPTIONAL REPRESSOR BDCR"/>
    <property type="match status" value="1"/>
</dbReference>
<proteinExistence type="predicted"/>
<organism evidence="4 5">
    <name type="scientific">Sinomonas terrae</name>
    <dbReference type="NCBI Taxonomy" id="2908838"/>
    <lineage>
        <taxon>Bacteria</taxon>
        <taxon>Bacillati</taxon>
        <taxon>Actinomycetota</taxon>
        <taxon>Actinomycetes</taxon>
        <taxon>Micrococcales</taxon>
        <taxon>Micrococcaceae</taxon>
        <taxon>Sinomonas</taxon>
    </lineage>
</organism>
<evidence type="ECO:0000256" key="1">
    <source>
        <dbReference type="ARBA" id="ARBA00023125"/>
    </source>
</evidence>